<feature type="region of interest" description="Disordered" evidence="1">
    <location>
        <begin position="259"/>
        <end position="336"/>
    </location>
</feature>
<dbReference type="EMBL" id="WIXE01024528">
    <property type="protein sequence ID" value="KAK5965526.1"/>
    <property type="molecule type" value="Genomic_DNA"/>
</dbReference>
<proteinExistence type="predicted"/>
<name>A0AAN8EPP7_TRICO</name>
<reference evidence="3 4" key="1">
    <citation type="submission" date="2019-10" db="EMBL/GenBank/DDBJ databases">
        <title>Assembly and Annotation for the nematode Trichostrongylus colubriformis.</title>
        <authorList>
            <person name="Martin J."/>
        </authorList>
    </citation>
    <scope>NUCLEOTIDE SEQUENCE [LARGE SCALE GENOMIC DNA]</scope>
    <source>
        <strain evidence="3">G859</strain>
        <tissue evidence="3">Whole worm</tissue>
    </source>
</reference>
<accession>A0AAN8EPP7</accession>
<feature type="chain" id="PRO_5042973124" evidence="2">
    <location>
        <begin position="20"/>
        <end position="336"/>
    </location>
</feature>
<keyword evidence="4" id="KW-1185">Reference proteome</keyword>
<protein>
    <submittedName>
        <fullName evidence="3">Uncharacterized protein</fullName>
    </submittedName>
</protein>
<evidence type="ECO:0000256" key="2">
    <source>
        <dbReference type="SAM" id="SignalP"/>
    </source>
</evidence>
<feature type="non-terminal residue" evidence="3">
    <location>
        <position position="336"/>
    </location>
</feature>
<feature type="compositionally biased region" description="Pro residues" evidence="1">
    <location>
        <begin position="314"/>
        <end position="326"/>
    </location>
</feature>
<comment type="caution">
    <text evidence="3">The sequence shown here is derived from an EMBL/GenBank/DDBJ whole genome shotgun (WGS) entry which is preliminary data.</text>
</comment>
<feature type="compositionally biased region" description="Polar residues" evidence="1">
    <location>
        <begin position="271"/>
        <end position="290"/>
    </location>
</feature>
<feature type="signal peptide" evidence="2">
    <location>
        <begin position="1"/>
        <end position="19"/>
    </location>
</feature>
<organism evidence="3 4">
    <name type="scientific">Trichostrongylus colubriformis</name>
    <name type="common">Black scour worm</name>
    <dbReference type="NCBI Taxonomy" id="6319"/>
    <lineage>
        <taxon>Eukaryota</taxon>
        <taxon>Metazoa</taxon>
        <taxon>Ecdysozoa</taxon>
        <taxon>Nematoda</taxon>
        <taxon>Chromadorea</taxon>
        <taxon>Rhabditida</taxon>
        <taxon>Rhabditina</taxon>
        <taxon>Rhabditomorpha</taxon>
        <taxon>Strongyloidea</taxon>
        <taxon>Trichostrongylidae</taxon>
        <taxon>Trichostrongylus</taxon>
    </lineage>
</organism>
<evidence type="ECO:0000313" key="4">
    <source>
        <dbReference type="Proteomes" id="UP001331761"/>
    </source>
</evidence>
<keyword evidence="2" id="KW-0732">Signal</keyword>
<evidence type="ECO:0000313" key="3">
    <source>
        <dbReference type="EMBL" id="KAK5965526.1"/>
    </source>
</evidence>
<dbReference type="Proteomes" id="UP001331761">
    <property type="component" value="Unassembled WGS sequence"/>
</dbReference>
<evidence type="ECO:0000256" key="1">
    <source>
        <dbReference type="SAM" id="MobiDB-lite"/>
    </source>
</evidence>
<dbReference type="AlphaFoldDB" id="A0AAN8EPP7"/>
<gene>
    <name evidence="3" type="ORF">GCK32_003846</name>
</gene>
<sequence>MQVLLLLAFLIVTCHGAGARIHREVQEQQKFVRAATYPPRRSFSNPMLMERSLKGKSRVFRNVQVQADDEPRLYRASGRFQKRVIAAVPLHDVSASPPPVASRLDSATMNTLGYNEDSHHMNKMTEDNSIMEEAAEYAKGLERTTVAVRGEEHLSTTVAPVPYPKNVPAIITPRSVSEDHKQQFKQPVPAFQQVMQANAAELLPSNPVMATSNALQNLYQPPALGQPGAPVIQPFTLPPNQSPKPMFPQLIAPQLHAQVPPGFPSAAGTPSLPNGPNSGASQLGPMQQLPTGLRFPQGQVPSVPAGHFADVSQPPTPPPIVLPPQLPLTGQIPSAQ</sequence>